<evidence type="ECO:0000313" key="6">
    <source>
        <dbReference type="EMBL" id="TGX54907.1"/>
    </source>
</evidence>
<dbReference type="Gene3D" id="3.20.20.80">
    <property type="entry name" value="Glycosidases"/>
    <property type="match status" value="1"/>
</dbReference>
<feature type="domain" description="DUF5597" evidence="5">
    <location>
        <begin position="396"/>
        <end position="534"/>
    </location>
</feature>
<name>A0A4S1XG59_9SPHN</name>
<dbReference type="InterPro" id="IPR017853">
    <property type="entry name" value="GH"/>
</dbReference>
<dbReference type="Pfam" id="PF18120">
    <property type="entry name" value="DUF5597"/>
    <property type="match status" value="1"/>
</dbReference>
<comment type="caution">
    <text evidence="6">The sequence shown here is derived from an EMBL/GenBank/DDBJ whole genome shotgun (WGS) entry which is preliminary data.</text>
</comment>
<dbReference type="SUPFAM" id="SSF51445">
    <property type="entry name" value="(Trans)glycosidases"/>
    <property type="match status" value="1"/>
</dbReference>
<feature type="domain" description="Glycoside hydrolase family 42 N-terminal" evidence="4">
    <location>
        <begin position="90"/>
        <end position="249"/>
    </location>
</feature>
<reference evidence="6 7" key="1">
    <citation type="submission" date="2019-04" db="EMBL/GenBank/DDBJ databases">
        <title>Sphingomonas psychrotolerans sp. nov., isolated from soil in the Tianshan Mountains, Xinjiang, China.</title>
        <authorList>
            <person name="Luo Y."/>
            <person name="Sheng H."/>
        </authorList>
    </citation>
    <scope>NUCLEOTIDE SEQUENCE [LARGE SCALE GENOMIC DNA]</scope>
    <source>
        <strain evidence="6 7">ZFGT-11</strain>
    </source>
</reference>
<feature type="signal peptide" evidence="3">
    <location>
        <begin position="1"/>
        <end position="32"/>
    </location>
</feature>
<proteinExistence type="predicted"/>
<dbReference type="AlphaFoldDB" id="A0A4S1XG59"/>
<evidence type="ECO:0000313" key="7">
    <source>
        <dbReference type="Proteomes" id="UP000306147"/>
    </source>
</evidence>
<gene>
    <name evidence="6" type="ORF">E5A73_05550</name>
</gene>
<dbReference type="Pfam" id="PF02449">
    <property type="entry name" value="Glyco_hydro_42"/>
    <property type="match status" value="1"/>
</dbReference>
<accession>A0A4S1XG59</accession>
<keyword evidence="2" id="KW-0326">Glycosidase</keyword>
<sequence>MSNAGKGTARMARLLAALALAFATFAIVPAGAQEAPRLVTRDGRHALFVDGAPFLMLAAQANNSSNYPAMLPQVWPVIEAMHANTLEMPIAWEQIEPVEGQFDFSFLDTLVEQARARRLRLVLLWFATWKNTGASYAPEWVKRDPARFPRMKKPDGTAHYALSPHGRNTLEADKRAFVAMLRHLARIDPGHVVIMVQPENEAGSYRLARDHAPEADRLFNAAVPAELVRALELEPGTWTAVFGKRAEQYFQTWHLARFIDAVAAAGKAAKPLPMYVNAALGDAFTDEGGNVGPSGGPNWNVIPLWKAAAPHIDLLAPDIYTRNAPAVESFLDKYARPDNALMVPEIGNALDYARFLWPALGRGAIGFAPFGMDATGFLNYPLGAKALDPATMAAFSGPYALLAPMARDWARIAFEKPVWGTAKGAKTQAVVFGRWRIAAEYGQWQMGEPDWSSWTKVDPHPLAEAPVGGMVVAQLEPDTFLISGSHVRVRLAQARPAPNEQAQILAAEEGTFVAGKWTTRRRWNGDQTDYGLNFTGEPVMLKVTMGVYR</sequence>
<keyword evidence="3" id="KW-0732">Signal</keyword>
<dbReference type="OrthoDB" id="9800974at2"/>
<keyword evidence="7" id="KW-1185">Reference proteome</keyword>
<organism evidence="6 7">
    <name type="scientific">Sphingomonas gei</name>
    <dbReference type="NCBI Taxonomy" id="1395960"/>
    <lineage>
        <taxon>Bacteria</taxon>
        <taxon>Pseudomonadati</taxon>
        <taxon>Pseudomonadota</taxon>
        <taxon>Alphaproteobacteria</taxon>
        <taxon>Sphingomonadales</taxon>
        <taxon>Sphingomonadaceae</taxon>
        <taxon>Sphingomonas</taxon>
    </lineage>
</organism>
<dbReference type="InterPro" id="IPR013529">
    <property type="entry name" value="Glyco_hydro_42_N"/>
</dbReference>
<dbReference type="GO" id="GO:0009341">
    <property type="term" value="C:beta-galactosidase complex"/>
    <property type="evidence" value="ECO:0007669"/>
    <property type="project" value="InterPro"/>
</dbReference>
<dbReference type="Proteomes" id="UP000306147">
    <property type="component" value="Unassembled WGS sequence"/>
</dbReference>
<keyword evidence="1" id="KW-0378">Hydrolase</keyword>
<evidence type="ECO:0000256" key="1">
    <source>
        <dbReference type="ARBA" id="ARBA00022801"/>
    </source>
</evidence>
<feature type="chain" id="PRO_5020414936" evidence="3">
    <location>
        <begin position="33"/>
        <end position="549"/>
    </location>
</feature>
<dbReference type="FunFam" id="3.20.20.80:FF:000135">
    <property type="entry name" value="Beta-galactosidase, putative, bgl35A"/>
    <property type="match status" value="1"/>
</dbReference>
<dbReference type="InterPro" id="IPR040719">
    <property type="entry name" value="DUF5597"/>
</dbReference>
<protein>
    <submittedName>
        <fullName evidence="6">Beta-galactosidase</fullName>
    </submittedName>
</protein>
<evidence type="ECO:0000259" key="5">
    <source>
        <dbReference type="Pfam" id="PF18120"/>
    </source>
</evidence>
<dbReference type="GO" id="GO:0005975">
    <property type="term" value="P:carbohydrate metabolic process"/>
    <property type="evidence" value="ECO:0007669"/>
    <property type="project" value="InterPro"/>
</dbReference>
<dbReference type="Gene3D" id="2.60.220.20">
    <property type="entry name" value="putative beta-Galactosidase from caulobacter crescentus"/>
    <property type="match status" value="1"/>
</dbReference>
<evidence type="ECO:0000256" key="2">
    <source>
        <dbReference type="ARBA" id="ARBA00023295"/>
    </source>
</evidence>
<evidence type="ECO:0000259" key="4">
    <source>
        <dbReference type="Pfam" id="PF02449"/>
    </source>
</evidence>
<dbReference type="GO" id="GO:0004565">
    <property type="term" value="F:beta-galactosidase activity"/>
    <property type="evidence" value="ECO:0007669"/>
    <property type="project" value="InterPro"/>
</dbReference>
<dbReference type="EMBL" id="SRXT01000002">
    <property type="protein sequence ID" value="TGX54907.1"/>
    <property type="molecule type" value="Genomic_DNA"/>
</dbReference>
<evidence type="ECO:0000256" key="3">
    <source>
        <dbReference type="SAM" id="SignalP"/>
    </source>
</evidence>